<feature type="region of interest" description="Disordered" evidence="1">
    <location>
        <begin position="93"/>
        <end position="121"/>
    </location>
</feature>
<dbReference type="KEGG" id="fcy:FRACYDRAFT_239280"/>
<evidence type="ECO:0000256" key="1">
    <source>
        <dbReference type="SAM" id="MobiDB-lite"/>
    </source>
</evidence>
<sequence>MNPPTPPPILDASLNNVLTTTLAEDISYNYRKAPDFDNSAATSSTALSVLDSSTLASDPPPPIRLRNTGGAADHSDRGPLIVATITPNLQRRSASRTTKISVAKKQSTKKKHIKPVSKKPSVRTMMPSYQHSLSLPPSKALKALQDPFLHKAVQGVKDVCLKNNFILSDKSIKSLDDSKGLYVSYISSTIISKATRKFTQQFVLSGGSNVEEYNDQENSDKALKISNHGSKRFGSYVGPSTAQNCERYMRQLYNFLAMIGDYQSMLILLEYPPKNPPPMNPHSILLFVYHRMEAPTTPLCYDHDQSKTIPLIDVFKTPILAEGSCRSKGGLLHLFQPISIVHRSHNLNAKYVAPCPDCRESYQLLIEAGKDASDFVMCKFHLLQPPPHGIIHGYGDPCTSEKVILAKLAMDKLEKKSGHVATTRDCLMPPEVKQLWKVLFASGFTKDNFMRYTMLIQAITLGNRTCGVLKTTLASLNNHMEFGVNSQEYGIDSIGISVFEKNEKEKTVYSIKFKDNHPWFCFLRHLLVYVWCFRMEGGLYPDPVSDGYVTDKDGEIVPDGYATVKDGPLVPHTVDLATELLYPLPISSLLHKEIKKDPVIFVAGESAEDRSIKTLMLKERSARDYRSKCVTVYNFIYNGMLDNNIIKLEDEVNLGNHSTRKSTYMWSILGGGTYATVREHVRHSTADCEALYRMDACSIKRMVLEGGDSRLIQEMGVYPFVESIVSHTNSSFRRLNKFRSTSRIPNMTSIQCLAEYFVTEMLQVSPTHNSAKDHNYLLNIAYKKKFGREHVPDMTTLINTTDMSYERRMQFHRQNALQEGQIRELKASLQGLSIGSGTIRQPGAGPTTIPLSPSQQGRTIPSNHSQSPPSLTVFGPSYVIHLGCKKDQPVDEFKLLVYDKEEKPAKNYLLFRMEQKLFDAFTKLNGRVLVFACNRLIHELASLKAYTYNITAAVHTRIDTGPFSPE</sequence>
<evidence type="ECO:0000313" key="3">
    <source>
        <dbReference type="Proteomes" id="UP000095751"/>
    </source>
</evidence>
<dbReference type="Proteomes" id="UP000095751">
    <property type="component" value="Unassembled WGS sequence"/>
</dbReference>
<organism evidence="2 3">
    <name type="scientific">Fragilariopsis cylindrus CCMP1102</name>
    <dbReference type="NCBI Taxonomy" id="635003"/>
    <lineage>
        <taxon>Eukaryota</taxon>
        <taxon>Sar</taxon>
        <taxon>Stramenopiles</taxon>
        <taxon>Ochrophyta</taxon>
        <taxon>Bacillariophyta</taxon>
        <taxon>Bacillariophyceae</taxon>
        <taxon>Bacillariophycidae</taxon>
        <taxon>Bacillariales</taxon>
        <taxon>Bacillariaceae</taxon>
        <taxon>Fragilariopsis</taxon>
    </lineage>
</organism>
<dbReference type="InParanoid" id="A0A1E7FF57"/>
<proteinExistence type="predicted"/>
<gene>
    <name evidence="2" type="ORF">FRACYDRAFT_239280</name>
</gene>
<keyword evidence="3" id="KW-1185">Reference proteome</keyword>
<protein>
    <submittedName>
        <fullName evidence="2">Uncharacterized protein</fullName>
    </submittedName>
</protein>
<name>A0A1E7FF57_9STRA</name>
<reference evidence="2 3" key="1">
    <citation type="submission" date="2016-09" db="EMBL/GenBank/DDBJ databases">
        <title>Extensive genetic diversity and differential bi-allelic expression allows diatom success in the polar Southern Ocean.</title>
        <authorList>
            <consortium name="DOE Joint Genome Institute"/>
            <person name="Mock T."/>
            <person name="Otillar R.P."/>
            <person name="Strauss J."/>
            <person name="Dupont C."/>
            <person name="Frickenhaus S."/>
            <person name="Maumus F."/>
            <person name="Mcmullan M."/>
            <person name="Sanges R."/>
            <person name="Schmutz J."/>
            <person name="Toseland A."/>
            <person name="Valas R."/>
            <person name="Veluchamy A."/>
            <person name="Ward B.J."/>
            <person name="Allen A."/>
            <person name="Barry K."/>
            <person name="Falciatore A."/>
            <person name="Ferrante M."/>
            <person name="Fortunato A.E."/>
            <person name="Gloeckner G."/>
            <person name="Gruber A."/>
            <person name="Hipkin R."/>
            <person name="Janech M."/>
            <person name="Kroth P."/>
            <person name="Leese F."/>
            <person name="Lindquist E."/>
            <person name="Lyon B.R."/>
            <person name="Martin J."/>
            <person name="Mayer C."/>
            <person name="Parker M."/>
            <person name="Quesneville H."/>
            <person name="Raymond J."/>
            <person name="Uhlig C."/>
            <person name="Valentin K.U."/>
            <person name="Worden A.Z."/>
            <person name="Armbrust E.V."/>
            <person name="Bowler C."/>
            <person name="Green B."/>
            <person name="Moulton V."/>
            <person name="Van Oosterhout C."/>
            <person name="Grigoriev I."/>
        </authorList>
    </citation>
    <scope>NUCLEOTIDE SEQUENCE [LARGE SCALE GENOMIC DNA]</scope>
    <source>
        <strain evidence="2 3">CCMP1102</strain>
    </source>
</reference>
<feature type="region of interest" description="Disordered" evidence="1">
    <location>
        <begin position="836"/>
        <end position="869"/>
    </location>
</feature>
<feature type="compositionally biased region" description="Polar residues" evidence="1">
    <location>
        <begin position="849"/>
        <end position="869"/>
    </location>
</feature>
<dbReference type="AlphaFoldDB" id="A0A1E7FF57"/>
<evidence type="ECO:0000313" key="2">
    <source>
        <dbReference type="EMBL" id="OEU16685.1"/>
    </source>
</evidence>
<dbReference type="EMBL" id="KV784358">
    <property type="protein sequence ID" value="OEU16685.1"/>
    <property type="molecule type" value="Genomic_DNA"/>
</dbReference>
<feature type="compositionally biased region" description="Basic residues" evidence="1">
    <location>
        <begin position="106"/>
        <end position="121"/>
    </location>
</feature>
<accession>A0A1E7FF57</accession>
<dbReference type="OrthoDB" id="78751at2759"/>
<feature type="region of interest" description="Disordered" evidence="1">
    <location>
        <begin position="51"/>
        <end position="77"/>
    </location>
</feature>